<proteinExistence type="inferred from homology"/>
<feature type="domain" description="DNA polymerase III beta sliding clamp central" evidence="12">
    <location>
        <begin position="157"/>
        <end position="277"/>
    </location>
</feature>
<comment type="subcellular location">
    <subcellularLocation>
        <location evidence="1 9">Cytoplasm</location>
    </subcellularLocation>
</comment>
<dbReference type="InterPro" id="IPR022634">
    <property type="entry name" value="DNA_polIII_beta_N"/>
</dbReference>
<organism evidence="14 15">
    <name type="scientific">Eiseniibacteriota bacterium</name>
    <dbReference type="NCBI Taxonomy" id="2212470"/>
    <lineage>
        <taxon>Bacteria</taxon>
        <taxon>Candidatus Eiseniibacteriota</taxon>
    </lineage>
</organism>
<dbReference type="InterPro" id="IPR022637">
    <property type="entry name" value="DNA_polIII_beta_cen"/>
</dbReference>
<evidence type="ECO:0000256" key="7">
    <source>
        <dbReference type="ARBA" id="ARBA00022932"/>
    </source>
</evidence>
<keyword evidence="8" id="KW-0238">DNA-binding</keyword>
<dbReference type="InterPro" id="IPR022635">
    <property type="entry name" value="DNA_polIII_beta_C"/>
</dbReference>
<dbReference type="SUPFAM" id="SSF55979">
    <property type="entry name" value="DNA clamp"/>
    <property type="match status" value="3"/>
</dbReference>
<evidence type="ECO:0000256" key="6">
    <source>
        <dbReference type="ARBA" id="ARBA00022705"/>
    </source>
</evidence>
<dbReference type="GO" id="GO:0006271">
    <property type="term" value="P:DNA strand elongation involved in DNA replication"/>
    <property type="evidence" value="ECO:0007669"/>
    <property type="project" value="TreeGrafter"/>
</dbReference>
<dbReference type="GO" id="GO:0003887">
    <property type="term" value="F:DNA-directed DNA polymerase activity"/>
    <property type="evidence" value="ECO:0007669"/>
    <property type="project" value="UniProtKB-UniRule"/>
</dbReference>
<evidence type="ECO:0000313" key="14">
    <source>
        <dbReference type="EMBL" id="TMQ51462.1"/>
    </source>
</evidence>
<keyword evidence="6 9" id="KW-0235">DNA replication</keyword>
<evidence type="ECO:0000259" key="11">
    <source>
        <dbReference type="Pfam" id="PF00712"/>
    </source>
</evidence>
<evidence type="ECO:0000256" key="8">
    <source>
        <dbReference type="ARBA" id="ARBA00023125"/>
    </source>
</evidence>
<reference evidence="14 15" key="1">
    <citation type="journal article" date="2019" name="Nat. Microbiol.">
        <title>Mediterranean grassland soil C-N compound turnover is dependent on rainfall and depth, and is mediated by genomically divergent microorganisms.</title>
        <authorList>
            <person name="Diamond S."/>
            <person name="Andeer P.F."/>
            <person name="Li Z."/>
            <person name="Crits-Christoph A."/>
            <person name="Burstein D."/>
            <person name="Anantharaman K."/>
            <person name="Lane K.R."/>
            <person name="Thomas B.C."/>
            <person name="Pan C."/>
            <person name="Northen T.R."/>
            <person name="Banfield J.F."/>
        </authorList>
    </citation>
    <scope>NUCLEOTIDE SEQUENCE [LARGE SCALE GENOMIC DNA]</scope>
    <source>
        <strain evidence="14">WS_3</strain>
    </source>
</reference>
<sequence>MNPPTSASTAPGTSGRTLTSPPSGDGRMELNIEQSDLAFAVGRALGSVSTRSPLPLLSCILLEAEKDGLRVTGTDLDVTTSVLAPCEVKSPGRAAVSARHFHDVARKIPRGPLSVALKDQQCEVRYGRGKGWSRFPTQDPADFPRTPELKAEASLKLDGDALGRLVARSAYAASTEETRPQLNGVLLQGGDGKIAFVSTDGHRLARATHQGTFAGLSKDGVIIPSRALQAVSRGAEDATGPVEIEIAAGKNQAGFAAQAGAYRIQILTRLLEGPYPNYEQVIPRSNPKQLKCRRADLMEAVDIVASHADNVTRQVRFSLRRGRLGVASATELGAGEHQIEASYDADDMEIGYNAGYMLDILRSIPTEEVAFHLNTALSAGVVEPVGALPQPDEELLCLIMPLRLPDAVG</sequence>
<dbReference type="Gene3D" id="3.70.10.10">
    <property type="match status" value="1"/>
</dbReference>
<dbReference type="NCBIfam" id="TIGR00663">
    <property type="entry name" value="dnan"/>
    <property type="match status" value="1"/>
</dbReference>
<dbReference type="Pfam" id="PF02768">
    <property type="entry name" value="DNA_pol3_beta_3"/>
    <property type="match status" value="1"/>
</dbReference>
<dbReference type="Pfam" id="PF00712">
    <property type="entry name" value="DNA_pol3_beta"/>
    <property type="match status" value="1"/>
</dbReference>
<evidence type="ECO:0000256" key="5">
    <source>
        <dbReference type="ARBA" id="ARBA00022695"/>
    </source>
</evidence>
<dbReference type="Proteomes" id="UP000320184">
    <property type="component" value="Unassembled WGS sequence"/>
</dbReference>
<gene>
    <name evidence="14" type="primary">dnaN</name>
    <name evidence="14" type="ORF">E6K73_05710</name>
</gene>
<dbReference type="CDD" id="cd00140">
    <property type="entry name" value="beta_clamp"/>
    <property type="match status" value="1"/>
</dbReference>
<comment type="similarity">
    <text evidence="2 9">Belongs to the beta sliding clamp family.</text>
</comment>
<dbReference type="GO" id="GO:0008408">
    <property type="term" value="F:3'-5' exonuclease activity"/>
    <property type="evidence" value="ECO:0007669"/>
    <property type="project" value="InterPro"/>
</dbReference>
<feature type="domain" description="DNA polymerase III beta sliding clamp N-terminal" evidence="11">
    <location>
        <begin position="28"/>
        <end position="145"/>
    </location>
</feature>
<evidence type="ECO:0000313" key="15">
    <source>
        <dbReference type="Proteomes" id="UP000320184"/>
    </source>
</evidence>
<dbReference type="PIRSF" id="PIRSF000804">
    <property type="entry name" value="DNA_pol_III_b"/>
    <property type="match status" value="1"/>
</dbReference>
<keyword evidence="5 9" id="KW-0548">Nucleotidyltransferase</keyword>
<evidence type="ECO:0000259" key="12">
    <source>
        <dbReference type="Pfam" id="PF02767"/>
    </source>
</evidence>
<dbReference type="GO" id="GO:0003677">
    <property type="term" value="F:DNA binding"/>
    <property type="evidence" value="ECO:0007669"/>
    <property type="project" value="UniProtKB-UniRule"/>
</dbReference>
<dbReference type="EMBL" id="VBOT01000071">
    <property type="protein sequence ID" value="TMQ51462.1"/>
    <property type="molecule type" value="Genomic_DNA"/>
</dbReference>
<comment type="function">
    <text evidence="9">Confers DNA tethering and processivity to DNA polymerases and other proteins. Acts as a clamp, forming a ring around DNA (a reaction catalyzed by the clamp-loading complex) which diffuses in an ATP-independent manner freely and bidirectionally along dsDNA. Initially characterized for its ability to contact the catalytic subunit of DNA polymerase III (Pol III), a complex, multichain enzyme responsible for most of the replicative synthesis in bacteria; Pol III exhibits 3'-5' exonuclease proofreading activity. The beta chain is required for initiation of replication as well as for processivity of DNA replication.</text>
</comment>
<dbReference type="Gene3D" id="3.10.150.10">
    <property type="entry name" value="DNA Polymerase III, subunit A, domain 2"/>
    <property type="match status" value="1"/>
</dbReference>
<evidence type="ECO:0000256" key="10">
    <source>
        <dbReference type="SAM" id="MobiDB-lite"/>
    </source>
</evidence>
<evidence type="ECO:0000256" key="9">
    <source>
        <dbReference type="PIRNR" id="PIRNR000804"/>
    </source>
</evidence>
<evidence type="ECO:0000256" key="3">
    <source>
        <dbReference type="ARBA" id="ARBA00022490"/>
    </source>
</evidence>
<keyword evidence="4 9" id="KW-0808">Transferase</keyword>
<protein>
    <recommendedName>
        <fullName evidence="9">Beta sliding clamp</fullName>
    </recommendedName>
</protein>
<dbReference type="GO" id="GO:0005737">
    <property type="term" value="C:cytoplasm"/>
    <property type="evidence" value="ECO:0007669"/>
    <property type="project" value="UniProtKB-SubCell"/>
</dbReference>
<comment type="subunit">
    <text evidence="9">Forms a ring-shaped head-to-tail homodimer around DNA.</text>
</comment>
<feature type="domain" description="DNA polymerase III beta sliding clamp C-terminal" evidence="13">
    <location>
        <begin position="280"/>
        <end position="386"/>
    </location>
</feature>
<evidence type="ECO:0000259" key="13">
    <source>
        <dbReference type="Pfam" id="PF02768"/>
    </source>
</evidence>
<feature type="region of interest" description="Disordered" evidence="10">
    <location>
        <begin position="1"/>
        <end position="28"/>
    </location>
</feature>
<dbReference type="InterPro" id="IPR001001">
    <property type="entry name" value="DNA_polIII_beta"/>
</dbReference>
<dbReference type="Pfam" id="PF02767">
    <property type="entry name" value="DNA_pol3_beta_2"/>
    <property type="match status" value="1"/>
</dbReference>
<dbReference type="PANTHER" id="PTHR30478">
    <property type="entry name" value="DNA POLYMERASE III SUBUNIT BETA"/>
    <property type="match status" value="1"/>
</dbReference>
<keyword evidence="7 9" id="KW-0239">DNA-directed DNA polymerase</keyword>
<dbReference type="AlphaFoldDB" id="A0A538SJB1"/>
<accession>A0A538SJB1</accession>
<evidence type="ECO:0000256" key="2">
    <source>
        <dbReference type="ARBA" id="ARBA00010752"/>
    </source>
</evidence>
<dbReference type="InterPro" id="IPR046938">
    <property type="entry name" value="DNA_clamp_sf"/>
</dbReference>
<dbReference type="PANTHER" id="PTHR30478:SF0">
    <property type="entry name" value="BETA SLIDING CLAMP"/>
    <property type="match status" value="1"/>
</dbReference>
<name>A0A538SJB1_UNCEI</name>
<keyword evidence="3 9" id="KW-0963">Cytoplasm</keyword>
<evidence type="ECO:0000256" key="1">
    <source>
        <dbReference type="ARBA" id="ARBA00004496"/>
    </source>
</evidence>
<dbReference type="GO" id="GO:0009360">
    <property type="term" value="C:DNA polymerase III complex"/>
    <property type="evidence" value="ECO:0007669"/>
    <property type="project" value="InterPro"/>
</dbReference>
<feature type="compositionally biased region" description="Polar residues" evidence="10">
    <location>
        <begin position="1"/>
        <end position="22"/>
    </location>
</feature>
<dbReference type="SMART" id="SM00480">
    <property type="entry name" value="POL3Bc"/>
    <property type="match status" value="1"/>
</dbReference>
<comment type="caution">
    <text evidence="14">The sequence shown here is derived from an EMBL/GenBank/DDBJ whole genome shotgun (WGS) entry which is preliminary data.</text>
</comment>
<evidence type="ECO:0000256" key="4">
    <source>
        <dbReference type="ARBA" id="ARBA00022679"/>
    </source>
</evidence>